<keyword evidence="2" id="KW-0812">Transmembrane</keyword>
<evidence type="ECO:0000256" key="1">
    <source>
        <dbReference type="SAM" id="MobiDB-lite"/>
    </source>
</evidence>
<dbReference type="RefSeq" id="WP_104095534.1">
    <property type="nucleotide sequence ID" value="NZ_JACHBP010000001.1"/>
</dbReference>
<protein>
    <submittedName>
        <fullName evidence="3">DUF4190 domain-containing protein</fullName>
    </submittedName>
</protein>
<feature type="transmembrane region" description="Helical" evidence="2">
    <location>
        <begin position="103"/>
        <end position="131"/>
    </location>
</feature>
<evidence type="ECO:0000256" key="2">
    <source>
        <dbReference type="SAM" id="Phobius"/>
    </source>
</evidence>
<reference evidence="3 4" key="1">
    <citation type="submission" date="2019-03" db="EMBL/GenBank/DDBJ databases">
        <title>Genomics of glacier-inhabiting Cryobacterium strains.</title>
        <authorList>
            <person name="Liu Q."/>
            <person name="Xin Y.-H."/>
        </authorList>
    </citation>
    <scope>NUCLEOTIDE SEQUENCE [LARGE SCALE GENOMIC DNA]</scope>
    <source>
        <strain evidence="3 4">CGMCC 1.10440</strain>
    </source>
</reference>
<feature type="compositionally biased region" description="Pro residues" evidence="1">
    <location>
        <begin position="10"/>
        <end position="27"/>
    </location>
</feature>
<keyword evidence="2" id="KW-0472">Membrane</keyword>
<dbReference type="AlphaFoldDB" id="A0A4R8V9X1"/>
<name>A0A4R8V9X1_9MICO</name>
<evidence type="ECO:0000313" key="4">
    <source>
        <dbReference type="Proteomes" id="UP000298488"/>
    </source>
</evidence>
<dbReference type="OrthoDB" id="4374883at2"/>
<organism evidence="3 4">
    <name type="scientific">Terrimesophilobacter mesophilus</name>
    <dbReference type="NCBI Taxonomy" id="433647"/>
    <lineage>
        <taxon>Bacteria</taxon>
        <taxon>Bacillati</taxon>
        <taxon>Actinomycetota</taxon>
        <taxon>Actinomycetes</taxon>
        <taxon>Micrococcales</taxon>
        <taxon>Microbacteriaceae</taxon>
        <taxon>Terrimesophilobacter</taxon>
    </lineage>
</organism>
<accession>A0A4R8V9X1</accession>
<feature type="transmembrane region" description="Helical" evidence="2">
    <location>
        <begin position="49"/>
        <end position="82"/>
    </location>
</feature>
<feature type="region of interest" description="Disordered" evidence="1">
    <location>
        <begin position="1"/>
        <end position="27"/>
    </location>
</feature>
<gene>
    <name evidence="3" type="ORF">E3N84_06160</name>
</gene>
<keyword evidence="2" id="KW-1133">Transmembrane helix</keyword>
<dbReference type="Proteomes" id="UP000298488">
    <property type="component" value="Unassembled WGS sequence"/>
</dbReference>
<keyword evidence="4" id="KW-1185">Reference proteome</keyword>
<comment type="caution">
    <text evidence="3">The sequence shown here is derived from an EMBL/GenBank/DDBJ whole genome shotgun (WGS) entry which is preliminary data.</text>
</comment>
<sequence length="135" mass="13671">MPTDPESDVPVPPTPYTPVPPAATPPPPPAPTPYAAVPYPMGAQKPPTILSLLAMIFGIVGVVLSCCYGAGFLFSVAGIVLGHLGLKRESARGMALAGTITGYVGAGASIIFWILLFALALSPLLALPFIASSGS</sequence>
<evidence type="ECO:0000313" key="3">
    <source>
        <dbReference type="EMBL" id="TFB79659.1"/>
    </source>
</evidence>
<proteinExistence type="predicted"/>
<dbReference type="EMBL" id="SOFI01000003">
    <property type="protein sequence ID" value="TFB79659.1"/>
    <property type="molecule type" value="Genomic_DNA"/>
</dbReference>